<feature type="region of interest" description="Disordered" evidence="1">
    <location>
        <begin position="127"/>
        <end position="146"/>
    </location>
</feature>
<dbReference type="InterPro" id="IPR012442">
    <property type="entry name" value="DUF1645_plant"/>
</dbReference>
<dbReference type="OrthoDB" id="666789at2759"/>
<reference evidence="3" key="1">
    <citation type="journal article" date="2020" name="Nat. Commun.">
        <title>Genome sequence of the cluster root forming white lupin.</title>
        <authorList>
            <person name="Hufnagel B."/>
            <person name="Marques A."/>
            <person name="Soriano A."/>
            <person name="Marques L."/>
            <person name="Divol F."/>
            <person name="Doumas P."/>
            <person name="Sallet E."/>
            <person name="Mancinotti D."/>
            <person name="Carrere S."/>
            <person name="Marande W."/>
            <person name="Arribat S."/>
            <person name="Keller J."/>
            <person name="Huneau C."/>
            <person name="Blein T."/>
            <person name="Aime D."/>
            <person name="Laguerre M."/>
            <person name="Taylor J."/>
            <person name="Schubert V."/>
            <person name="Nelson M."/>
            <person name="Geu-Flores F."/>
            <person name="Crespi M."/>
            <person name="Gallardo-Guerrero K."/>
            <person name="Delaux P.-M."/>
            <person name="Salse J."/>
            <person name="Berges H."/>
            <person name="Guyot R."/>
            <person name="Gouzy J."/>
            <person name="Peret B."/>
        </authorList>
    </citation>
    <scope>NUCLEOTIDE SEQUENCE [LARGE SCALE GENOMIC DNA]</scope>
    <source>
        <strain evidence="3">cv. Amiga</strain>
    </source>
</reference>
<dbReference type="PANTHER" id="PTHR33095">
    <property type="entry name" value="OS07G0619500 PROTEIN"/>
    <property type="match status" value="1"/>
</dbReference>
<dbReference type="AlphaFoldDB" id="A0A6A4Q915"/>
<organism evidence="2 3">
    <name type="scientific">Lupinus albus</name>
    <name type="common">White lupine</name>
    <name type="synonym">Lupinus termis</name>
    <dbReference type="NCBI Taxonomy" id="3870"/>
    <lineage>
        <taxon>Eukaryota</taxon>
        <taxon>Viridiplantae</taxon>
        <taxon>Streptophyta</taxon>
        <taxon>Embryophyta</taxon>
        <taxon>Tracheophyta</taxon>
        <taxon>Spermatophyta</taxon>
        <taxon>Magnoliopsida</taxon>
        <taxon>eudicotyledons</taxon>
        <taxon>Gunneridae</taxon>
        <taxon>Pentapetalae</taxon>
        <taxon>rosids</taxon>
        <taxon>fabids</taxon>
        <taxon>Fabales</taxon>
        <taxon>Fabaceae</taxon>
        <taxon>Papilionoideae</taxon>
        <taxon>50 kb inversion clade</taxon>
        <taxon>genistoids sensu lato</taxon>
        <taxon>core genistoids</taxon>
        <taxon>Genisteae</taxon>
        <taxon>Lupinus</taxon>
    </lineage>
</organism>
<sequence>MEPQRQVSSSSSSPSPSPSSNFATPSFSSYSSQNVAQIAARVIHQLTTLGDHSNENDDEEDDFEFALLSGDHNSSPVSADDIFSNGHIRQTYPLFDRTLLYDDVVRVTNTPSPPPRRRLPLRKLMMEEEGGDSCSASSSDDSNELNGVPQGTYCVWTPPVNKKSNSMGSLTSKRWKLRDLLLRSNSDGKKGQFFSMGPTKRSSTDGNGGGDISTLN</sequence>
<dbReference type="PANTHER" id="PTHR33095:SF23">
    <property type="entry name" value="DUF1645 FAMILY PROTEIN"/>
    <property type="match status" value="1"/>
</dbReference>
<evidence type="ECO:0000256" key="1">
    <source>
        <dbReference type="SAM" id="MobiDB-lite"/>
    </source>
</evidence>
<feature type="region of interest" description="Disordered" evidence="1">
    <location>
        <begin position="186"/>
        <end position="216"/>
    </location>
</feature>
<accession>A0A6A4Q915</accession>
<comment type="caution">
    <text evidence="2">The sequence shown here is derived from an EMBL/GenBank/DDBJ whole genome shotgun (WGS) entry which is preliminary data.</text>
</comment>
<feature type="compositionally biased region" description="Gly residues" evidence="1">
    <location>
        <begin position="206"/>
        <end position="216"/>
    </location>
</feature>
<proteinExistence type="predicted"/>
<keyword evidence="3" id="KW-1185">Reference proteome</keyword>
<feature type="compositionally biased region" description="Low complexity" evidence="1">
    <location>
        <begin position="8"/>
        <end position="28"/>
    </location>
</feature>
<evidence type="ECO:0000313" key="3">
    <source>
        <dbReference type="Proteomes" id="UP000447434"/>
    </source>
</evidence>
<protein>
    <submittedName>
        <fullName evidence="2">Uncharacterized protein</fullName>
    </submittedName>
</protein>
<dbReference type="Proteomes" id="UP000447434">
    <property type="component" value="Chromosome 7"/>
</dbReference>
<dbReference type="EMBL" id="WOCE01000007">
    <property type="protein sequence ID" value="KAE9610073.1"/>
    <property type="molecule type" value="Genomic_DNA"/>
</dbReference>
<feature type="region of interest" description="Disordered" evidence="1">
    <location>
        <begin position="1"/>
        <end position="28"/>
    </location>
</feature>
<gene>
    <name evidence="2" type="ORF">Lalb_Chr07g0182741</name>
</gene>
<name>A0A6A4Q915_LUPAL</name>
<dbReference type="Pfam" id="PF07816">
    <property type="entry name" value="DUF1645"/>
    <property type="match status" value="1"/>
</dbReference>
<evidence type="ECO:0000313" key="2">
    <source>
        <dbReference type="EMBL" id="KAE9610073.1"/>
    </source>
</evidence>